<feature type="domain" description="Amidohydrolase 3" evidence="1">
    <location>
        <begin position="1"/>
        <end position="57"/>
    </location>
</feature>
<name>A0A316J3C6_9HYPH</name>
<evidence type="ECO:0000259" key="1">
    <source>
        <dbReference type="Pfam" id="PF07969"/>
    </source>
</evidence>
<dbReference type="Pfam" id="PF07969">
    <property type="entry name" value="Amidohydro_3"/>
    <property type="match status" value="1"/>
</dbReference>
<accession>A0A316J3C6</accession>
<dbReference type="Gene3D" id="3.20.20.140">
    <property type="entry name" value="Metal-dependent hydrolases"/>
    <property type="match status" value="1"/>
</dbReference>
<gene>
    <name evidence="2" type="ORF">DKP76_17350</name>
</gene>
<dbReference type="EMBL" id="QGDB01000010">
    <property type="protein sequence ID" value="PWL16432.1"/>
    <property type="molecule type" value="Genomic_DNA"/>
</dbReference>
<evidence type="ECO:0000313" key="3">
    <source>
        <dbReference type="Proteomes" id="UP000245865"/>
    </source>
</evidence>
<sequence length="159" mass="17753">MPGLYDAHMHLLPLGVWMAYVDLRPSVVPTLKDLLQALRERAAQTPKGEWVLGRGFNCHSAWNKMGWLPPSPDGIAMCQSVIGVDLAKNVFQLHGASLTGEVRFRRKLSRGQFLRFMCLKEFFRPAIIKALGDPLTAADRSNAVFPAQTFQNNTDFILG</sequence>
<comment type="caution">
    <text evidence="2">The sequence shown here is derived from an EMBL/GenBank/DDBJ whole genome shotgun (WGS) entry which is preliminary data.</text>
</comment>
<proteinExistence type="predicted"/>
<evidence type="ECO:0000313" key="2">
    <source>
        <dbReference type="EMBL" id="PWL16432.1"/>
    </source>
</evidence>
<protein>
    <recommendedName>
        <fullName evidence="1">Amidohydrolase 3 domain-containing protein</fullName>
    </recommendedName>
</protein>
<dbReference type="InterPro" id="IPR013108">
    <property type="entry name" value="Amidohydro_3"/>
</dbReference>
<dbReference type="AlphaFoldDB" id="A0A316J3C6"/>
<keyword evidence="3" id="KW-1185">Reference proteome</keyword>
<reference evidence="2 3" key="1">
    <citation type="submission" date="2018-05" db="EMBL/GenBank/DDBJ databases">
        <title>Comparative genomic sequence analysis between strain HN4 and CCM 8460T (Falsochrobactrum ovis) will provide more evidence to prove that HN4 is a new species of Falsochrobactrum.</title>
        <authorList>
            <person name="Lyu W."/>
            <person name="Sun L."/>
            <person name="Yao L."/>
        </authorList>
    </citation>
    <scope>NUCLEOTIDE SEQUENCE [LARGE SCALE GENOMIC DNA]</scope>
    <source>
        <strain evidence="2 3">HN4</strain>
    </source>
</reference>
<dbReference type="Gene3D" id="3.10.310.70">
    <property type="match status" value="1"/>
</dbReference>
<organism evidence="2 3">
    <name type="scientific">Falsochrobactrum shanghaiense</name>
    <dbReference type="NCBI Taxonomy" id="2201899"/>
    <lineage>
        <taxon>Bacteria</taxon>
        <taxon>Pseudomonadati</taxon>
        <taxon>Pseudomonadota</taxon>
        <taxon>Alphaproteobacteria</taxon>
        <taxon>Hyphomicrobiales</taxon>
        <taxon>Brucellaceae</taxon>
        <taxon>Falsochrobactrum</taxon>
    </lineage>
</organism>
<dbReference type="Proteomes" id="UP000245865">
    <property type="component" value="Unassembled WGS sequence"/>
</dbReference>